<comment type="catalytic activity">
    <reaction evidence="10 11">
        <text>RNA(n) + a ribonucleoside 5'-triphosphate = RNA(n+1) + diphosphate</text>
        <dbReference type="Rhea" id="RHEA:21248"/>
        <dbReference type="Rhea" id="RHEA-COMP:14527"/>
        <dbReference type="Rhea" id="RHEA-COMP:17342"/>
        <dbReference type="ChEBI" id="CHEBI:33019"/>
        <dbReference type="ChEBI" id="CHEBI:61557"/>
        <dbReference type="ChEBI" id="CHEBI:140395"/>
        <dbReference type="EC" id="2.7.7.6"/>
    </reaction>
</comment>
<proteinExistence type="inferred from homology"/>
<dbReference type="Proteomes" id="UP001281024">
    <property type="component" value="Unassembled WGS sequence"/>
</dbReference>
<evidence type="ECO:0000256" key="3">
    <source>
        <dbReference type="ARBA" id="ARBA00013725"/>
    </source>
</evidence>
<protein>
    <recommendedName>
        <fullName evidence="3 11">DNA-directed RNA polymerase subunit omega</fullName>
        <shortName evidence="11">RNAP omega subunit</shortName>
        <ecNumber evidence="2 11">2.7.7.6</ecNumber>
    </recommendedName>
    <alternativeName>
        <fullName evidence="11">RNA polymerase omega subunit</fullName>
    </alternativeName>
    <alternativeName>
        <fullName evidence="9 11">Transcriptase subunit omega</fullName>
    </alternativeName>
</protein>
<evidence type="ECO:0000313" key="12">
    <source>
        <dbReference type="EMBL" id="MDV7715420.1"/>
    </source>
</evidence>
<dbReference type="InterPro" id="IPR036161">
    <property type="entry name" value="RPB6/omega-like_sf"/>
</dbReference>
<keyword evidence="5 11" id="KW-0808">Transferase</keyword>
<dbReference type="AlphaFoldDB" id="A0A483B1K7"/>
<gene>
    <name evidence="11 12" type="primary">rpoZ</name>
    <name evidence="13" type="ORF">ATX59_06065</name>
    <name evidence="12" type="ORF">GA838_06565</name>
    <name evidence="14" type="ORF">OENI_1244</name>
</gene>
<evidence type="ECO:0000313" key="15">
    <source>
        <dbReference type="Proteomes" id="UP000181728"/>
    </source>
</evidence>
<dbReference type="GO" id="GO:0003677">
    <property type="term" value="F:DNA binding"/>
    <property type="evidence" value="ECO:0007669"/>
    <property type="project" value="UniProtKB-UniRule"/>
</dbReference>
<dbReference type="GeneID" id="75065667"/>
<evidence type="ECO:0000256" key="8">
    <source>
        <dbReference type="ARBA" id="ARBA00024694"/>
    </source>
</evidence>
<sequence>MSLMYPSVDELLNKVDSRYKLIALASKRAKELEELPRLKDELLKLKREEKPTDRDKKQIQEIAAQLETLVGPTLDNYKSVKPIGRALEEINAGNVQIDPVNKDKSED</sequence>
<name>A0A483B1K7_OENOE</name>
<dbReference type="GO" id="GO:0006351">
    <property type="term" value="P:DNA-templated transcription"/>
    <property type="evidence" value="ECO:0007669"/>
    <property type="project" value="UniProtKB-UniRule"/>
</dbReference>
<dbReference type="PANTHER" id="PTHR34476:SF1">
    <property type="entry name" value="DNA-DIRECTED RNA POLYMERASE SUBUNIT OMEGA"/>
    <property type="match status" value="1"/>
</dbReference>
<comment type="similarity">
    <text evidence="1 11">Belongs to the RNA polymerase subunit omega family.</text>
</comment>
<dbReference type="RefSeq" id="WP_002816998.1">
    <property type="nucleotide sequence ID" value="NZ_CP014324.1"/>
</dbReference>
<dbReference type="PANTHER" id="PTHR34476">
    <property type="entry name" value="DNA-DIRECTED RNA POLYMERASE SUBUNIT OMEGA"/>
    <property type="match status" value="1"/>
</dbReference>
<evidence type="ECO:0000256" key="6">
    <source>
        <dbReference type="ARBA" id="ARBA00022695"/>
    </source>
</evidence>
<dbReference type="Proteomes" id="UP000294726">
    <property type="component" value="Chromosome"/>
</dbReference>
<organism evidence="12 17">
    <name type="scientific">Oenococcus oeni</name>
    <name type="common">Leuconostoc oenos</name>
    <dbReference type="NCBI Taxonomy" id="1247"/>
    <lineage>
        <taxon>Bacteria</taxon>
        <taxon>Bacillati</taxon>
        <taxon>Bacillota</taxon>
        <taxon>Bacilli</taxon>
        <taxon>Lactobacillales</taxon>
        <taxon>Lactobacillaceae</taxon>
        <taxon>Oenococcus</taxon>
    </lineage>
</organism>
<evidence type="ECO:0000256" key="7">
    <source>
        <dbReference type="ARBA" id="ARBA00023163"/>
    </source>
</evidence>
<accession>A0A483B1K7</accession>
<dbReference type="InterPro" id="IPR003716">
    <property type="entry name" value="DNA-dir_RNA_pol_omega"/>
</dbReference>
<dbReference type="Pfam" id="PF01192">
    <property type="entry name" value="RNA_pol_Rpb6"/>
    <property type="match status" value="1"/>
</dbReference>
<keyword evidence="7 11" id="KW-0804">Transcription</keyword>
<dbReference type="GO" id="GO:0000428">
    <property type="term" value="C:DNA-directed RNA polymerase complex"/>
    <property type="evidence" value="ECO:0007669"/>
    <property type="project" value="UniProtKB-KW"/>
</dbReference>
<evidence type="ECO:0000256" key="5">
    <source>
        <dbReference type="ARBA" id="ARBA00022679"/>
    </source>
</evidence>
<evidence type="ECO:0000256" key="1">
    <source>
        <dbReference type="ARBA" id="ARBA00006711"/>
    </source>
</evidence>
<evidence type="ECO:0000256" key="10">
    <source>
        <dbReference type="ARBA" id="ARBA00048552"/>
    </source>
</evidence>
<dbReference type="NCBIfam" id="TIGR00690">
    <property type="entry name" value="rpoZ"/>
    <property type="match status" value="1"/>
</dbReference>
<keyword evidence="4 11" id="KW-0240">DNA-directed RNA polymerase</keyword>
<evidence type="ECO:0000256" key="11">
    <source>
        <dbReference type="HAMAP-Rule" id="MF_00366"/>
    </source>
</evidence>
<reference evidence="13 15" key="1">
    <citation type="journal article" date="2016" name="BMC Genomics">
        <title>Consensus pan-genome assembly of the specialised wine bacterium Oenococcus oeni.</title>
        <authorList>
            <person name="Sternes P.R."/>
            <person name="Borneman A.R."/>
        </authorList>
    </citation>
    <scope>NUCLEOTIDE SEQUENCE [LARGE SCALE GENOMIC DNA]</scope>
    <source>
        <strain evidence="13 15">AWRIB661</strain>
    </source>
</reference>
<evidence type="ECO:0000313" key="17">
    <source>
        <dbReference type="Proteomes" id="UP001281024"/>
    </source>
</evidence>
<dbReference type="EMBL" id="WERV01000004">
    <property type="protein sequence ID" value="MDV7715420.1"/>
    <property type="molecule type" value="Genomic_DNA"/>
</dbReference>
<dbReference type="SMR" id="A0A483B1K7"/>
<comment type="function">
    <text evidence="8 11">Promotes RNA polymerase assembly. Latches the N- and C-terminal regions of the beta' subunit thereby facilitating its interaction with the beta and alpha subunits.</text>
</comment>
<evidence type="ECO:0000313" key="14">
    <source>
        <dbReference type="EMBL" id="VDB98479.1"/>
    </source>
</evidence>
<dbReference type="Gene3D" id="3.90.940.10">
    <property type="match status" value="1"/>
</dbReference>
<dbReference type="Proteomes" id="UP000181728">
    <property type="component" value="Unassembled WGS sequence"/>
</dbReference>
<keyword evidence="6 11" id="KW-0548">Nucleotidyltransferase</keyword>
<dbReference type="HAMAP" id="MF_00366">
    <property type="entry name" value="RNApol_bact_RpoZ"/>
    <property type="match status" value="1"/>
</dbReference>
<evidence type="ECO:0000256" key="4">
    <source>
        <dbReference type="ARBA" id="ARBA00022478"/>
    </source>
</evidence>
<comment type="subunit">
    <text evidence="11">The RNAP catalytic core consists of 2 alpha, 1 beta, 1 beta' and 1 omega subunit. When a sigma factor is associated with the core the holoenzyme is formed, which can initiate transcription.</text>
</comment>
<dbReference type="SUPFAM" id="SSF63562">
    <property type="entry name" value="RPB6/omega subunit-like"/>
    <property type="match status" value="1"/>
</dbReference>
<dbReference type="InterPro" id="IPR006110">
    <property type="entry name" value="Pol_omega/Rpo6/RPB6"/>
</dbReference>
<evidence type="ECO:0000256" key="2">
    <source>
        <dbReference type="ARBA" id="ARBA00012418"/>
    </source>
</evidence>
<reference evidence="14 16" key="2">
    <citation type="submission" date="2018-08" db="EMBL/GenBank/DDBJ databases">
        <authorList>
            <person name="Lorentzen P. G. S. M."/>
        </authorList>
    </citation>
    <scope>NUCLEOTIDE SEQUENCE [LARGE SCALE GENOMIC DNA]</scope>
    <source>
        <strain evidence="14 16">CRBO_1381</strain>
    </source>
</reference>
<dbReference type="GO" id="GO:0003899">
    <property type="term" value="F:DNA-directed RNA polymerase activity"/>
    <property type="evidence" value="ECO:0007669"/>
    <property type="project" value="UniProtKB-UniRule"/>
</dbReference>
<evidence type="ECO:0000313" key="13">
    <source>
        <dbReference type="EMBL" id="OIM21002.1"/>
    </source>
</evidence>
<reference evidence="12" key="3">
    <citation type="submission" date="2019-10" db="EMBL/GenBank/DDBJ databases">
        <title>Malate fermentation in French cider.</title>
        <authorList>
            <person name="Cousin F.J."/>
            <person name="Medina Fernandez S."/>
            <person name="Misery B."/>
            <person name="Laplace J.-M."/>
            <person name="Cretenet M."/>
        </authorList>
    </citation>
    <scope>NUCLEOTIDE SEQUENCE</scope>
    <source>
        <strain evidence="12">UCMA15129</strain>
    </source>
</reference>
<dbReference type="SMART" id="SM01409">
    <property type="entry name" value="RNA_pol_Rpb6"/>
    <property type="match status" value="1"/>
</dbReference>
<evidence type="ECO:0000256" key="9">
    <source>
        <dbReference type="ARBA" id="ARBA00029924"/>
    </source>
</evidence>
<dbReference type="EMBL" id="LR031358">
    <property type="protein sequence ID" value="VDB98479.1"/>
    <property type="molecule type" value="Genomic_DNA"/>
</dbReference>
<dbReference type="EMBL" id="MLOK01000045">
    <property type="protein sequence ID" value="OIM21002.1"/>
    <property type="molecule type" value="Genomic_DNA"/>
</dbReference>
<evidence type="ECO:0000313" key="16">
    <source>
        <dbReference type="Proteomes" id="UP000294726"/>
    </source>
</evidence>
<dbReference type="EC" id="2.7.7.6" evidence="2 11"/>